<proteinExistence type="predicted"/>
<name>A0ABV0P8I0_9TELE</name>
<evidence type="ECO:0000313" key="1">
    <source>
        <dbReference type="EMBL" id="MEQ2179762.1"/>
    </source>
</evidence>
<sequence>MRTGRSSSCTAAKEVLIRQFISHCTQPSLITISPNKTRVGHHQSRFFQKLICSMPERKRAIDSSYKSDILLIDILLIKAFKLGNGSSTGVKCLIQWPQSLMQPIAGSTPREFGPY</sequence>
<reference evidence="1 2" key="1">
    <citation type="submission" date="2021-06" db="EMBL/GenBank/DDBJ databases">
        <authorList>
            <person name="Palmer J.M."/>
        </authorList>
    </citation>
    <scope>NUCLEOTIDE SEQUENCE [LARGE SCALE GENOMIC DNA]</scope>
    <source>
        <strain evidence="1 2">GA_2019</strain>
        <tissue evidence="1">Muscle</tissue>
    </source>
</reference>
<organism evidence="1 2">
    <name type="scientific">Goodea atripinnis</name>
    <dbReference type="NCBI Taxonomy" id="208336"/>
    <lineage>
        <taxon>Eukaryota</taxon>
        <taxon>Metazoa</taxon>
        <taxon>Chordata</taxon>
        <taxon>Craniata</taxon>
        <taxon>Vertebrata</taxon>
        <taxon>Euteleostomi</taxon>
        <taxon>Actinopterygii</taxon>
        <taxon>Neopterygii</taxon>
        <taxon>Teleostei</taxon>
        <taxon>Neoteleostei</taxon>
        <taxon>Acanthomorphata</taxon>
        <taxon>Ovalentaria</taxon>
        <taxon>Atherinomorphae</taxon>
        <taxon>Cyprinodontiformes</taxon>
        <taxon>Goodeidae</taxon>
        <taxon>Goodea</taxon>
    </lineage>
</organism>
<keyword evidence="2" id="KW-1185">Reference proteome</keyword>
<comment type="caution">
    <text evidence="1">The sequence shown here is derived from an EMBL/GenBank/DDBJ whole genome shotgun (WGS) entry which is preliminary data.</text>
</comment>
<dbReference type="EMBL" id="JAHRIO010063929">
    <property type="protein sequence ID" value="MEQ2179762.1"/>
    <property type="molecule type" value="Genomic_DNA"/>
</dbReference>
<accession>A0ABV0P8I0</accession>
<gene>
    <name evidence="1" type="ORF">GOODEAATRI_028481</name>
</gene>
<evidence type="ECO:0000313" key="2">
    <source>
        <dbReference type="Proteomes" id="UP001476798"/>
    </source>
</evidence>
<protein>
    <submittedName>
        <fullName evidence="1">Uncharacterized protein</fullName>
    </submittedName>
</protein>
<dbReference type="Proteomes" id="UP001476798">
    <property type="component" value="Unassembled WGS sequence"/>
</dbReference>